<evidence type="ECO:0000313" key="2">
    <source>
        <dbReference type="Proteomes" id="UP001172082"/>
    </source>
</evidence>
<dbReference type="EMBL" id="JAUJEA010000002">
    <property type="protein sequence ID" value="MDN5201455.1"/>
    <property type="molecule type" value="Genomic_DNA"/>
</dbReference>
<proteinExistence type="predicted"/>
<evidence type="ECO:0000313" key="1">
    <source>
        <dbReference type="EMBL" id="MDN5201455.1"/>
    </source>
</evidence>
<keyword evidence="2" id="KW-1185">Reference proteome</keyword>
<dbReference type="RefSeq" id="WP_346751475.1">
    <property type="nucleotide sequence ID" value="NZ_JAUJEA010000002.1"/>
</dbReference>
<organism evidence="1 2">
    <name type="scientific">Splendidivirga corallicola</name>
    <dbReference type="NCBI Taxonomy" id="3051826"/>
    <lineage>
        <taxon>Bacteria</taxon>
        <taxon>Pseudomonadati</taxon>
        <taxon>Bacteroidota</taxon>
        <taxon>Cytophagia</taxon>
        <taxon>Cytophagales</taxon>
        <taxon>Splendidivirgaceae</taxon>
        <taxon>Splendidivirga</taxon>
    </lineage>
</organism>
<sequence length="52" mass="5815">MSNIFHSGGVASQNSEVWDGQAGRNFILTRFLVPFHRLEKGQTYLCTTAIKS</sequence>
<protein>
    <submittedName>
        <fullName evidence="1">Uncharacterized protein</fullName>
    </submittedName>
</protein>
<accession>A0ABT8KL62</accession>
<reference evidence="1" key="1">
    <citation type="submission" date="2023-06" db="EMBL/GenBank/DDBJ databases">
        <title>Genomic of Parafulvivirga corallium.</title>
        <authorList>
            <person name="Wang G."/>
        </authorList>
    </citation>
    <scope>NUCLEOTIDE SEQUENCE</scope>
    <source>
        <strain evidence="1">BMA10</strain>
    </source>
</reference>
<comment type="caution">
    <text evidence="1">The sequence shown here is derived from an EMBL/GenBank/DDBJ whole genome shotgun (WGS) entry which is preliminary data.</text>
</comment>
<dbReference type="Proteomes" id="UP001172082">
    <property type="component" value="Unassembled WGS sequence"/>
</dbReference>
<name>A0ABT8KL62_9BACT</name>
<gene>
    <name evidence="1" type="ORF">QQ008_08785</name>
</gene>